<evidence type="ECO:0000256" key="1">
    <source>
        <dbReference type="SAM" id="SignalP"/>
    </source>
</evidence>
<accession>A0A371CX01</accession>
<proteinExistence type="predicted"/>
<evidence type="ECO:0000313" key="3">
    <source>
        <dbReference type="Proteomes" id="UP000256964"/>
    </source>
</evidence>
<feature type="signal peptide" evidence="1">
    <location>
        <begin position="1"/>
        <end position="26"/>
    </location>
</feature>
<evidence type="ECO:0008006" key="4">
    <source>
        <dbReference type="Google" id="ProtNLM"/>
    </source>
</evidence>
<dbReference type="AlphaFoldDB" id="A0A371CX01"/>
<feature type="chain" id="PRO_5016663225" description="Secreted protein" evidence="1">
    <location>
        <begin position="27"/>
        <end position="81"/>
    </location>
</feature>
<reference evidence="2 3" key="1">
    <citation type="journal article" date="2018" name="Biotechnol. Biofuels">
        <title>Integrative visual omics of the white-rot fungus Polyporus brumalis exposes the biotechnological potential of its oxidative enzymes for delignifying raw plant biomass.</title>
        <authorList>
            <person name="Miyauchi S."/>
            <person name="Rancon A."/>
            <person name="Drula E."/>
            <person name="Hage H."/>
            <person name="Chaduli D."/>
            <person name="Favel A."/>
            <person name="Grisel S."/>
            <person name="Henrissat B."/>
            <person name="Herpoel-Gimbert I."/>
            <person name="Ruiz-Duenas F.J."/>
            <person name="Chevret D."/>
            <person name="Hainaut M."/>
            <person name="Lin J."/>
            <person name="Wang M."/>
            <person name="Pangilinan J."/>
            <person name="Lipzen A."/>
            <person name="Lesage-Meessen L."/>
            <person name="Navarro D."/>
            <person name="Riley R."/>
            <person name="Grigoriev I.V."/>
            <person name="Zhou S."/>
            <person name="Raouche S."/>
            <person name="Rosso M.N."/>
        </authorList>
    </citation>
    <scope>NUCLEOTIDE SEQUENCE [LARGE SCALE GENOMIC DNA]</scope>
    <source>
        <strain evidence="2 3">BRFM 1820</strain>
    </source>
</reference>
<sequence>MLSHNTKFAALAGFILLASQCPGATASPVKTISLGKDGLPAHAPGPVLLCPGFPTAGIIPIPHFHHEGHPSASTLHPTSDA</sequence>
<protein>
    <recommendedName>
        <fullName evidence="4">Secreted protein</fullName>
    </recommendedName>
</protein>
<keyword evidence="3" id="KW-1185">Reference proteome</keyword>
<dbReference type="Proteomes" id="UP000256964">
    <property type="component" value="Unassembled WGS sequence"/>
</dbReference>
<evidence type="ECO:0000313" key="2">
    <source>
        <dbReference type="EMBL" id="RDX44797.1"/>
    </source>
</evidence>
<dbReference type="EMBL" id="KZ857445">
    <property type="protein sequence ID" value="RDX44797.1"/>
    <property type="molecule type" value="Genomic_DNA"/>
</dbReference>
<keyword evidence="1" id="KW-0732">Signal</keyword>
<name>A0A371CX01_9APHY</name>
<organism evidence="2 3">
    <name type="scientific">Lentinus brumalis</name>
    <dbReference type="NCBI Taxonomy" id="2498619"/>
    <lineage>
        <taxon>Eukaryota</taxon>
        <taxon>Fungi</taxon>
        <taxon>Dikarya</taxon>
        <taxon>Basidiomycota</taxon>
        <taxon>Agaricomycotina</taxon>
        <taxon>Agaricomycetes</taxon>
        <taxon>Polyporales</taxon>
        <taxon>Polyporaceae</taxon>
        <taxon>Lentinus</taxon>
    </lineage>
</organism>
<gene>
    <name evidence="2" type="ORF">OH76DRAFT_1486816</name>
</gene>